<dbReference type="InterPro" id="IPR028098">
    <property type="entry name" value="Glyco_trans_4-like_N"/>
</dbReference>
<dbReference type="STRING" id="1121409.SAMN02745124_01789"/>
<dbReference type="Proteomes" id="UP000184139">
    <property type="component" value="Unassembled WGS sequence"/>
</dbReference>
<dbReference type="EMBL" id="FQXS01000009">
    <property type="protein sequence ID" value="SHH77104.1"/>
    <property type="molecule type" value="Genomic_DNA"/>
</dbReference>
<name>A0A1M5VQ39_9BACT</name>
<proteinExistence type="predicted"/>
<evidence type="ECO:0000313" key="6">
    <source>
        <dbReference type="Proteomes" id="UP000184139"/>
    </source>
</evidence>
<dbReference type="Gene3D" id="3.40.50.2000">
    <property type="entry name" value="Glycogen Phosphorylase B"/>
    <property type="match status" value="2"/>
</dbReference>
<evidence type="ECO:0000256" key="1">
    <source>
        <dbReference type="ARBA" id="ARBA00022676"/>
    </source>
</evidence>
<keyword evidence="2 5" id="KW-0808">Transferase</keyword>
<evidence type="ECO:0000259" key="3">
    <source>
        <dbReference type="Pfam" id="PF00534"/>
    </source>
</evidence>
<dbReference type="PANTHER" id="PTHR12526">
    <property type="entry name" value="GLYCOSYLTRANSFERASE"/>
    <property type="match status" value="1"/>
</dbReference>
<feature type="domain" description="Glycosyl transferase family 1" evidence="3">
    <location>
        <begin position="218"/>
        <end position="321"/>
    </location>
</feature>
<dbReference type="GO" id="GO:0016757">
    <property type="term" value="F:glycosyltransferase activity"/>
    <property type="evidence" value="ECO:0007669"/>
    <property type="project" value="UniProtKB-KW"/>
</dbReference>
<gene>
    <name evidence="5" type="ORF">SAMN02745124_01789</name>
</gene>
<dbReference type="SUPFAM" id="SSF53756">
    <property type="entry name" value="UDP-Glycosyltransferase/glycogen phosphorylase"/>
    <property type="match status" value="1"/>
</dbReference>
<dbReference type="AlphaFoldDB" id="A0A1M5VQ39"/>
<feature type="domain" description="Glycosyltransferase subfamily 4-like N-terminal" evidence="4">
    <location>
        <begin position="23"/>
        <end position="205"/>
    </location>
</feature>
<sequence length="406" mass="45269">MSGSQLKILILGPLPPEANGHNFGGVARHVWGLSCALHAKGHAVNVLPMGRYFFPSHQVRSGFFCYRGMIWPGDIPIAAAIVGHFLKGGCNGFEAKDFLHALNASFRVAVVADMLPKYDIIHVHGVYNGALQALSAINVHPPIITTIHSYHDVFFRKRGQKKRVRIINKRLKWTDGIIHVSKADRAKGGGLGVSLPDREFVVPNGLPEPERPYTPWSGRNGFCFVGSLQARKRIELVLKARRNCGSPGPLLRVAGSGAHEYMVKKAKESGEPVQWKGFVQNVQAREIMRQSCVLVGPSLSESFGLIYIEALMEGAAVIGYEPIIREFHEYLKFDEDEKRLLVPFSATCEDSKELASFMMDTFLWRCSEEGEETMKRLRKRVIAEFGWHGVADKVISVYQKTISCIK</sequence>
<keyword evidence="1" id="KW-0328">Glycosyltransferase</keyword>
<evidence type="ECO:0000256" key="2">
    <source>
        <dbReference type="ARBA" id="ARBA00022679"/>
    </source>
</evidence>
<dbReference type="CDD" id="cd03801">
    <property type="entry name" value="GT4_PimA-like"/>
    <property type="match status" value="1"/>
</dbReference>
<dbReference type="OrthoDB" id="9790710at2"/>
<reference evidence="5 6" key="1">
    <citation type="submission" date="2016-11" db="EMBL/GenBank/DDBJ databases">
        <authorList>
            <person name="Jaros S."/>
            <person name="Januszkiewicz K."/>
            <person name="Wedrychowicz H."/>
        </authorList>
    </citation>
    <scope>NUCLEOTIDE SEQUENCE [LARGE SCALE GENOMIC DNA]</scope>
    <source>
        <strain evidence="5 6">DSM 9705</strain>
    </source>
</reference>
<dbReference type="RefSeq" id="WP_084540564.1">
    <property type="nucleotide sequence ID" value="NZ_FQXS01000009.1"/>
</dbReference>
<protein>
    <submittedName>
        <fullName evidence="5">Glycosyltransferase involved in cell wall bisynthesis</fullName>
    </submittedName>
</protein>
<evidence type="ECO:0000259" key="4">
    <source>
        <dbReference type="Pfam" id="PF13439"/>
    </source>
</evidence>
<dbReference type="InterPro" id="IPR001296">
    <property type="entry name" value="Glyco_trans_1"/>
</dbReference>
<evidence type="ECO:0000313" key="5">
    <source>
        <dbReference type="EMBL" id="SHH77104.1"/>
    </source>
</evidence>
<accession>A0A1M5VQ39</accession>
<dbReference type="Pfam" id="PF13439">
    <property type="entry name" value="Glyco_transf_4"/>
    <property type="match status" value="1"/>
</dbReference>
<organism evidence="5 6">
    <name type="scientific">Desulfofustis glycolicus DSM 9705</name>
    <dbReference type="NCBI Taxonomy" id="1121409"/>
    <lineage>
        <taxon>Bacteria</taxon>
        <taxon>Pseudomonadati</taxon>
        <taxon>Thermodesulfobacteriota</taxon>
        <taxon>Desulfobulbia</taxon>
        <taxon>Desulfobulbales</taxon>
        <taxon>Desulfocapsaceae</taxon>
        <taxon>Desulfofustis</taxon>
    </lineage>
</organism>
<dbReference type="Pfam" id="PF00534">
    <property type="entry name" value="Glycos_transf_1"/>
    <property type="match status" value="1"/>
</dbReference>
<keyword evidence="6" id="KW-1185">Reference proteome</keyword>
<dbReference type="PANTHER" id="PTHR12526:SF510">
    <property type="entry name" value="D-INOSITOL 3-PHOSPHATE GLYCOSYLTRANSFERASE"/>
    <property type="match status" value="1"/>
</dbReference>